<accession>A0AAU7QEV3</accession>
<proteinExistence type="predicted"/>
<name>A0AAU7QEV3_9GAMM</name>
<dbReference type="GO" id="GO:0019321">
    <property type="term" value="P:pentose metabolic process"/>
    <property type="evidence" value="ECO:0007669"/>
    <property type="project" value="TreeGrafter"/>
</dbReference>
<gene>
    <name evidence="5" type="ORF">ABK905_11290</name>
</gene>
<feature type="domain" description="Carbohydrate kinase FGGY C-terminal" evidence="4">
    <location>
        <begin position="270"/>
        <end position="459"/>
    </location>
</feature>
<dbReference type="PANTHER" id="PTHR43435">
    <property type="entry name" value="RIBULOKINASE"/>
    <property type="match status" value="1"/>
</dbReference>
<reference evidence="5" key="1">
    <citation type="submission" date="2024-06" db="EMBL/GenBank/DDBJ databases">
        <authorList>
            <person name="Coelho C."/>
            <person name="Bento M."/>
            <person name="Garcia E."/>
            <person name="Camelo A."/>
            <person name="Brandao I."/>
            <person name="Espirito Santo C."/>
            <person name="Trovao J."/>
            <person name="Verissimo A."/>
            <person name="Costa J."/>
            <person name="Tiago I."/>
        </authorList>
    </citation>
    <scope>NUCLEOTIDE SEQUENCE</scope>
    <source>
        <strain evidence="5">KWT182</strain>
    </source>
</reference>
<evidence type="ECO:0000256" key="1">
    <source>
        <dbReference type="ARBA" id="ARBA00022679"/>
    </source>
</evidence>
<protein>
    <submittedName>
        <fullName evidence="5">FGGY-family carbohydrate kinase</fullName>
    </submittedName>
</protein>
<dbReference type="Pfam" id="PF02782">
    <property type="entry name" value="FGGY_C"/>
    <property type="match status" value="1"/>
</dbReference>
<evidence type="ECO:0000256" key="3">
    <source>
        <dbReference type="SAM" id="MobiDB-lite"/>
    </source>
</evidence>
<feature type="region of interest" description="Disordered" evidence="3">
    <location>
        <begin position="508"/>
        <end position="570"/>
    </location>
</feature>
<keyword evidence="2 5" id="KW-0418">Kinase</keyword>
<evidence type="ECO:0000259" key="4">
    <source>
        <dbReference type="Pfam" id="PF02782"/>
    </source>
</evidence>
<dbReference type="GO" id="GO:0005737">
    <property type="term" value="C:cytoplasm"/>
    <property type="evidence" value="ECO:0007669"/>
    <property type="project" value="TreeGrafter"/>
</dbReference>
<sequence length="589" mass="63973">MSDTFIIGLDYGSESARGVLLDAASGLQVASHTHPYRHGIMTRQLTDGTALPGSWALQNAADYLEAAQIILAKLGRARRIASIGVGFTASSPMPATLEGTALSQLQPHNPHAYVKLWKHGAAQQYADAINARGGDFLQNFGGRLSGEWLLAKAVQIATESPATWQATDKFIESGDWLVWQLTGIEARSLGFAAYKAQYRDGDGYPDGILPDLDARLAPPRRIGSPAGALTAAWRRKTGIEGHAVVAVAVIDSHVVLPAVGAVKTGCLVGALGTSAAYLLLSERFRPLPAGIEGVAKDASVRDLWCYEAGQASFGDTLSWFVKQFPRADTHSESFRRYNHDAAACRPDESRLVALDWWNGNRVPLADSRLRGMLVGIGMDTTATALYRALMESLCFGARTIADLFAAGGIGIERVLMTSGLARNNPLLVQIMADVLARPVDVPELDNPTAVGAAIHGAVAGGLAADYHDGAARFGARSYRRYRPDPANTAAYAPLYDIYRNLAASADVRGGGHTQLTGRRRIASRRHGTAKHRARPRRRHGTAKRRARSRWRHETAMRHARSRRRRHSTPARQSVGRLMAFYRRVGYFFI</sequence>
<feature type="compositionally biased region" description="Basic residues" evidence="3">
    <location>
        <begin position="557"/>
        <end position="568"/>
    </location>
</feature>
<dbReference type="PANTHER" id="PTHR43435:SF4">
    <property type="entry name" value="FGGY CARBOHYDRATE KINASE DOMAIN-CONTAINING PROTEIN"/>
    <property type="match status" value="1"/>
</dbReference>
<keyword evidence="1" id="KW-0808">Transferase</keyword>
<dbReference type="InterPro" id="IPR000577">
    <property type="entry name" value="Carb_kinase_FGGY"/>
</dbReference>
<organism evidence="5">
    <name type="scientific">Acerihabitans sp. KWT182</name>
    <dbReference type="NCBI Taxonomy" id="3157919"/>
    <lineage>
        <taxon>Bacteria</taxon>
        <taxon>Pseudomonadati</taxon>
        <taxon>Pseudomonadota</taxon>
        <taxon>Gammaproteobacteria</taxon>
        <taxon>Enterobacterales</taxon>
        <taxon>Pectobacteriaceae</taxon>
        <taxon>Acerihabitans</taxon>
    </lineage>
</organism>
<dbReference type="Gene3D" id="3.30.420.40">
    <property type="match status" value="2"/>
</dbReference>
<evidence type="ECO:0000256" key="2">
    <source>
        <dbReference type="ARBA" id="ARBA00022777"/>
    </source>
</evidence>
<evidence type="ECO:0000313" key="5">
    <source>
        <dbReference type="EMBL" id="XBS71458.1"/>
    </source>
</evidence>
<dbReference type="EMBL" id="CP157947">
    <property type="protein sequence ID" value="XBS71458.1"/>
    <property type="molecule type" value="Genomic_DNA"/>
</dbReference>
<dbReference type="InterPro" id="IPR043129">
    <property type="entry name" value="ATPase_NBD"/>
</dbReference>
<dbReference type="GO" id="GO:0019150">
    <property type="term" value="F:D-ribulokinase activity"/>
    <property type="evidence" value="ECO:0007669"/>
    <property type="project" value="TreeGrafter"/>
</dbReference>
<dbReference type="PIRSF" id="PIRSF000538">
    <property type="entry name" value="GlpK"/>
    <property type="match status" value="1"/>
</dbReference>
<dbReference type="InterPro" id="IPR018485">
    <property type="entry name" value="FGGY_C"/>
</dbReference>
<feature type="compositionally biased region" description="Basic residues" evidence="3">
    <location>
        <begin position="517"/>
        <end position="550"/>
    </location>
</feature>
<dbReference type="AlphaFoldDB" id="A0AAU7QEV3"/>
<dbReference type="SUPFAM" id="SSF53067">
    <property type="entry name" value="Actin-like ATPase domain"/>
    <property type="match status" value="2"/>
</dbReference>